<keyword evidence="2" id="KW-0808">Transferase</keyword>
<evidence type="ECO:0000313" key="3">
    <source>
        <dbReference type="Proteomes" id="UP001204376"/>
    </source>
</evidence>
<sequence>MQVSVVMSVFNAKRYLNEAVDSILEQTFKEFEFIIIDDGSTDGSVQILEDYALVDKRIVLIKNERNLGLPTSLNKGILLAKGKYIARQDADDISGICRLKKQLHYAQLNPDIDIIGSDCYIIDLNSELVCKTIHHSKITDFKSTLLNRKAIFPHGSALIKRDKIIAAGLYDTRFYYSQDGELWLRMISKGSKIKVLQEPLYYFRMLPVTNNKKNEGQAAYNKIKQLIYLHKADNETIDQETIRIKNTLAAYNSGANLLPNYMAVYWRGLANTAYFNQNVKKGIPFKYLYKAFREKNNLKDYLSYLKLVLLYIFPAKPIRYLLSKR</sequence>
<keyword evidence="3" id="KW-1185">Reference proteome</keyword>
<gene>
    <name evidence="2" type="ORF">NPE20_01230</name>
</gene>
<dbReference type="PANTHER" id="PTHR22916:SF3">
    <property type="entry name" value="UDP-GLCNAC:BETAGAL BETA-1,3-N-ACETYLGLUCOSAMINYLTRANSFERASE-LIKE PROTEIN 1"/>
    <property type="match status" value="1"/>
</dbReference>
<feature type="domain" description="Glycosyltransferase 2-like" evidence="1">
    <location>
        <begin position="4"/>
        <end position="155"/>
    </location>
</feature>
<reference evidence="2 3" key="1">
    <citation type="submission" date="2022-07" db="EMBL/GenBank/DDBJ databases">
        <title>Mucilaginibacter sp. JC4.</title>
        <authorList>
            <person name="Le V."/>
            <person name="Ko S.-R."/>
            <person name="Ahn C.-Y."/>
            <person name="Oh H.-M."/>
        </authorList>
    </citation>
    <scope>NUCLEOTIDE SEQUENCE [LARGE SCALE GENOMIC DNA]</scope>
    <source>
        <strain evidence="2 3">JC4</strain>
    </source>
</reference>
<dbReference type="SUPFAM" id="SSF53448">
    <property type="entry name" value="Nucleotide-diphospho-sugar transferases"/>
    <property type="match status" value="1"/>
</dbReference>
<dbReference type="PANTHER" id="PTHR22916">
    <property type="entry name" value="GLYCOSYLTRANSFERASE"/>
    <property type="match status" value="1"/>
</dbReference>
<dbReference type="RefSeq" id="WP_256536770.1">
    <property type="nucleotide sequence ID" value="NZ_JANHOH010000001.1"/>
</dbReference>
<accession>A0ABT1SW33</accession>
<dbReference type="Proteomes" id="UP001204376">
    <property type="component" value="Unassembled WGS sequence"/>
</dbReference>
<dbReference type="Pfam" id="PF00535">
    <property type="entry name" value="Glycos_transf_2"/>
    <property type="match status" value="1"/>
</dbReference>
<protein>
    <submittedName>
        <fullName evidence="2">Glycosyltransferase</fullName>
        <ecNumber evidence="2">2.4.-.-</ecNumber>
    </submittedName>
</protein>
<dbReference type="InterPro" id="IPR001173">
    <property type="entry name" value="Glyco_trans_2-like"/>
</dbReference>
<dbReference type="Gene3D" id="3.90.550.10">
    <property type="entry name" value="Spore Coat Polysaccharide Biosynthesis Protein SpsA, Chain A"/>
    <property type="match status" value="1"/>
</dbReference>
<dbReference type="EC" id="2.4.-.-" evidence="2"/>
<proteinExistence type="predicted"/>
<dbReference type="InterPro" id="IPR029044">
    <property type="entry name" value="Nucleotide-diphossugar_trans"/>
</dbReference>
<dbReference type="EMBL" id="JANHOH010000001">
    <property type="protein sequence ID" value="MCQ6956554.1"/>
    <property type="molecule type" value="Genomic_DNA"/>
</dbReference>
<organism evidence="2 3">
    <name type="scientific">Mucilaginibacter aquariorum</name>
    <dbReference type="NCBI Taxonomy" id="2967225"/>
    <lineage>
        <taxon>Bacteria</taxon>
        <taxon>Pseudomonadati</taxon>
        <taxon>Bacteroidota</taxon>
        <taxon>Sphingobacteriia</taxon>
        <taxon>Sphingobacteriales</taxon>
        <taxon>Sphingobacteriaceae</taxon>
        <taxon>Mucilaginibacter</taxon>
    </lineage>
</organism>
<dbReference type="GO" id="GO:0016757">
    <property type="term" value="F:glycosyltransferase activity"/>
    <property type="evidence" value="ECO:0007669"/>
    <property type="project" value="UniProtKB-KW"/>
</dbReference>
<name>A0ABT1SW33_9SPHI</name>
<evidence type="ECO:0000259" key="1">
    <source>
        <dbReference type="Pfam" id="PF00535"/>
    </source>
</evidence>
<keyword evidence="2" id="KW-0328">Glycosyltransferase</keyword>
<comment type="caution">
    <text evidence="2">The sequence shown here is derived from an EMBL/GenBank/DDBJ whole genome shotgun (WGS) entry which is preliminary data.</text>
</comment>
<evidence type="ECO:0000313" key="2">
    <source>
        <dbReference type="EMBL" id="MCQ6956554.1"/>
    </source>
</evidence>